<name>A0A8S5MAI7_9CAUD</name>
<feature type="compositionally biased region" description="Polar residues" evidence="1">
    <location>
        <begin position="62"/>
        <end position="76"/>
    </location>
</feature>
<sequence>MYGKVLSVSPLEINVEQKMILTSEQLVLTRNVTDYETEVTVHWLTETKSMNANHSHELSGDVSVSSKATVSPNPDNETVTIQNDVENTMAVEQRNINLSHNHSIDGRKAMTIHNGLEVNDEVLLLRMQGGQKYIVIDKVG</sequence>
<protein>
    <recommendedName>
        <fullName evidence="3">DUF2577 domain-containing protein</fullName>
    </recommendedName>
</protein>
<organism evidence="2">
    <name type="scientific">Siphoviridae sp. ctsDY37</name>
    <dbReference type="NCBI Taxonomy" id="2826483"/>
    <lineage>
        <taxon>Viruses</taxon>
        <taxon>Duplodnaviria</taxon>
        <taxon>Heunggongvirae</taxon>
        <taxon>Uroviricota</taxon>
        <taxon>Caudoviricetes</taxon>
    </lineage>
</organism>
<reference evidence="2" key="1">
    <citation type="journal article" date="2021" name="Proc. Natl. Acad. Sci. U.S.A.">
        <title>A Catalog of Tens of Thousands of Viruses from Human Metagenomes Reveals Hidden Associations with Chronic Diseases.</title>
        <authorList>
            <person name="Tisza M.J."/>
            <person name="Buck C.B."/>
        </authorList>
    </citation>
    <scope>NUCLEOTIDE SEQUENCE</scope>
    <source>
        <strain evidence="2">CtsDY37</strain>
    </source>
</reference>
<evidence type="ECO:0008006" key="3">
    <source>
        <dbReference type="Google" id="ProtNLM"/>
    </source>
</evidence>
<evidence type="ECO:0000256" key="1">
    <source>
        <dbReference type="SAM" id="MobiDB-lite"/>
    </source>
</evidence>
<feature type="region of interest" description="Disordered" evidence="1">
    <location>
        <begin position="54"/>
        <end position="76"/>
    </location>
</feature>
<dbReference type="InterPro" id="IPR022555">
    <property type="entry name" value="DUF2577"/>
</dbReference>
<dbReference type="Pfam" id="PF10844">
    <property type="entry name" value="DUF2577"/>
    <property type="match status" value="1"/>
</dbReference>
<accession>A0A8S5MAI7</accession>
<evidence type="ECO:0000313" key="2">
    <source>
        <dbReference type="EMBL" id="DAD79095.1"/>
    </source>
</evidence>
<dbReference type="EMBL" id="BK014859">
    <property type="protein sequence ID" value="DAD79095.1"/>
    <property type="molecule type" value="Genomic_DNA"/>
</dbReference>
<proteinExistence type="predicted"/>